<organism evidence="1">
    <name type="scientific">bioreactor metagenome</name>
    <dbReference type="NCBI Taxonomy" id="1076179"/>
    <lineage>
        <taxon>unclassified sequences</taxon>
        <taxon>metagenomes</taxon>
        <taxon>ecological metagenomes</taxon>
    </lineage>
</organism>
<sequence>MNFIVNDQKKTIPIVKLTVGAEYYIYKSAALTFETGYIWHLVDTPFGQNHMNEGALSFSIGLTTTLF</sequence>
<proteinExistence type="predicted"/>
<evidence type="ECO:0000313" key="1">
    <source>
        <dbReference type="EMBL" id="MPL81262.1"/>
    </source>
</evidence>
<comment type="caution">
    <text evidence="1">The sequence shown here is derived from an EMBL/GenBank/DDBJ whole genome shotgun (WGS) entry which is preliminary data.</text>
</comment>
<dbReference type="AlphaFoldDB" id="A0A644UR38"/>
<protein>
    <recommendedName>
        <fullName evidence="2">Outer membrane protein beta-barrel domain-containing protein</fullName>
    </recommendedName>
</protein>
<accession>A0A644UR38</accession>
<gene>
    <name evidence="1" type="ORF">SDC9_27176</name>
</gene>
<dbReference type="EMBL" id="VSSQ01000147">
    <property type="protein sequence ID" value="MPL81262.1"/>
    <property type="molecule type" value="Genomic_DNA"/>
</dbReference>
<reference evidence="1" key="1">
    <citation type="submission" date="2019-08" db="EMBL/GenBank/DDBJ databases">
        <authorList>
            <person name="Kucharzyk K."/>
            <person name="Murdoch R.W."/>
            <person name="Higgins S."/>
            <person name="Loffler F."/>
        </authorList>
    </citation>
    <scope>NUCLEOTIDE SEQUENCE</scope>
</reference>
<evidence type="ECO:0008006" key="2">
    <source>
        <dbReference type="Google" id="ProtNLM"/>
    </source>
</evidence>
<name>A0A644UR38_9ZZZZ</name>